<dbReference type="InterPro" id="IPR045851">
    <property type="entry name" value="AMP-bd_C_sf"/>
</dbReference>
<dbReference type="FunFam" id="1.10.1200.10:FF:000016">
    <property type="entry name" value="Non-ribosomal peptide synthase"/>
    <property type="match status" value="1"/>
</dbReference>
<dbReference type="GO" id="GO:0043041">
    <property type="term" value="P:amino acid activation for nonribosomal peptide biosynthetic process"/>
    <property type="evidence" value="ECO:0007669"/>
    <property type="project" value="TreeGrafter"/>
</dbReference>
<keyword evidence="2" id="KW-0596">Phosphopantetheine</keyword>
<organism evidence="6 7">
    <name type="scientific">Lentzea flaviverrucosa</name>
    <dbReference type="NCBI Taxonomy" id="200379"/>
    <lineage>
        <taxon>Bacteria</taxon>
        <taxon>Bacillati</taxon>
        <taxon>Actinomycetota</taxon>
        <taxon>Actinomycetes</taxon>
        <taxon>Pseudonocardiales</taxon>
        <taxon>Pseudonocardiaceae</taxon>
        <taxon>Lentzea</taxon>
    </lineage>
</organism>
<dbReference type="GO" id="GO:0008610">
    <property type="term" value="P:lipid biosynthetic process"/>
    <property type="evidence" value="ECO:0007669"/>
    <property type="project" value="UniProtKB-ARBA"/>
</dbReference>
<dbReference type="Proteomes" id="UP000199028">
    <property type="component" value="Unassembled WGS sequence"/>
</dbReference>
<dbReference type="InterPro" id="IPR020459">
    <property type="entry name" value="AMP-binding"/>
</dbReference>
<dbReference type="GO" id="GO:0044550">
    <property type="term" value="P:secondary metabolite biosynthetic process"/>
    <property type="evidence" value="ECO:0007669"/>
    <property type="project" value="TreeGrafter"/>
</dbReference>
<dbReference type="FunFam" id="3.40.50.12780:FF:000012">
    <property type="entry name" value="Non-ribosomal peptide synthetase"/>
    <property type="match status" value="1"/>
</dbReference>
<accession>A0A1H9F8P3</accession>
<dbReference type="Pfam" id="PF00668">
    <property type="entry name" value="Condensation"/>
    <property type="match status" value="1"/>
</dbReference>
<dbReference type="PROSITE" id="PS00455">
    <property type="entry name" value="AMP_BINDING"/>
    <property type="match status" value="1"/>
</dbReference>
<feature type="region of interest" description="Disordered" evidence="4">
    <location>
        <begin position="1091"/>
        <end position="1112"/>
    </location>
</feature>
<dbReference type="GO" id="GO:0003824">
    <property type="term" value="F:catalytic activity"/>
    <property type="evidence" value="ECO:0007669"/>
    <property type="project" value="InterPro"/>
</dbReference>
<dbReference type="InterPro" id="IPR020845">
    <property type="entry name" value="AMP-binding_CS"/>
</dbReference>
<sequence length="1112" mass="119741">MSEIVGETGRDSAGARRDVIRARLAALGMAGGAGTRPFPKLTGPGPHPLSSGQRRMWFAQQHMPDGAGYNICAGFRIEGELDAARLRDSFQAVAAEQEVLRTVYHADAEGLPVQTVLPSTEVTLTAVALSRGAEDLAAAVDDLVRRHGGEAFDLTTECPLRLLLVRIGPGDHVLVLIAHHIALDDLSWEPLLSAAARHYAGDSTSRPPATRFVEFASWEREREQTGDFADSLRHWRRALRPWPGPALLPTDGVRGDPSATGVRRRIALPADVGTAVTALAENTGTTTFMVVLAALRALLHRYAPDRDPAVGTIVVPKSQRELEGLVGNFGNTVLVHTEIDGDPTFLDVLQRVRQSCLDAFDHQEVPFDAVVEELRPARPTDGTGLFSVMFTQRGDILRGVEFPGLNWSEFTVFNGTARFDLAIELLTRPSGPVVTATGSGRLFHEHSLDRLLGHLTTLLTAAVAAPERVVSELPVLTDAERSTVVEQWNATDHSGYLPAKTLTALLAEQTERTPEAIALVWDGGRLSYGELDVRANQLAHELVAQGAKPGGLVGVLLPRSPESIVAMIATLKAGCGFIALDADWPPLRISEIVSDADLAVVITTADRSHALYGTCRPPVVVDIAIPVNDRPVTAPDVTIALDDTAYVVYTSGSTGTPKGVMITHGAIVNRLPWQIDLLGLTDQDGVLHKAPMSFDISINEIFLPLAAGARLVLAPPGAEGDVTALLDTIARHGVTFIYLVSSLLDLMVDREDASAAFTALRHVWCGGEVLTVELYRRFRQRCAARMYHGYGPAETTIGVTCRVLDGAEDVRHMTIGRPNPNNRVYVLDAQGSPVPIGVVGELHIGGVQVAKGYLNDPERTAEKFVPDPFRPGGTLYRSGDLARYRSDGQIVFVGRADNQVKIGGRRVELEEIEAKLAGHPVVRQAVVLFRGGTLVAHVAVGDAVVGGVEIAEWLGRRLPGHMVPSVVQPRPALPVKASGKVDREALAEVELAGPDRTVTAFTAPADGAQRAVAAIWARLLETEQVGVDDNFFDLGGHSMLVLRLQAEIRRELGKDVPVVQLFERPTVRLVADLIGGGADVDDEERKELAKVRDRAVRQRRGRSQPVAAGEGR</sequence>
<dbReference type="Gene3D" id="3.30.559.10">
    <property type="entry name" value="Chloramphenicol acetyltransferase-like domain"/>
    <property type="match status" value="1"/>
</dbReference>
<dbReference type="InterPro" id="IPR000873">
    <property type="entry name" value="AMP-dep_synth/lig_dom"/>
</dbReference>
<evidence type="ECO:0000259" key="5">
    <source>
        <dbReference type="PROSITE" id="PS50075"/>
    </source>
</evidence>
<dbReference type="InterPro" id="IPR042099">
    <property type="entry name" value="ANL_N_sf"/>
</dbReference>
<evidence type="ECO:0000256" key="3">
    <source>
        <dbReference type="ARBA" id="ARBA00022553"/>
    </source>
</evidence>
<dbReference type="Gene3D" id="3.30.300.30">
    <property type="match status" value="1"/>
</dbReference>
<dbReference type="FunFam" id="3.40.50.980:FF:000001">
    <property type="entry name" value="Non-ribosomal peptide synthetase"/>
    <property type="match status" value="1"/>
</dbReference>
<dbReference type="RefSeq" id="WP_170176125.1">
    <property type="nucleotide sequence ID" value="NZ_FOFT01000002.1"/>
</dbReference>
<dbReference type="InterPro" id="IPR009081">
    <property type="entry name" value="PP-bd_ACP"/>
</dbReference>
<feature type="domain" description="Carrier" evidence="5">
    <location>
        <begin position="1003"/>
        <end position="1078"/>
    </location>
</feature>
<dbReference type="SUPFAM" id="SSF52777">
    <property type="entry name" value="CoA-dependent acyltransferases"/>
    <property type="match status" value="2"/>
</dbReference>
<protein>
    <submittedName>
        <fullName evidence="6">Amino acid adenylation domain-containing protein</fullName>
    </submittedName>
</protein>
<dbReference type="EMBL" id="FOFT01000002">
    <property type="protein sequence ID" value="SEQ34277.1"/>
    <property type="molecule type" value="Genomic_DNA"/>
</dbReference>
<dbReference type="SMART" id="SM00823">
    <property type="entry name" value="PKS_PP"/>
    <property type="match status" value="1"/>
</dbReference>
<dbReference type="Pfam" id="PF13193">
    <property type="entry name" value="AMP-binding_C"/>
    <property type="match status" value="1"/>
</dbReference>
<dbReference type="Gene3D" id="3.40.50.1820">
    <property type="entry name" value="alpha/beta hydrolase"/>
    <property type="match status" value="1"/>
</dbReference>
<reference evidence="7" key="1">
    <citation type="submission" date="2016-10" db="EMBL/GenBank/DDBJ databases">
        <authorList>
            <person name="Varghese N."/>
            <person name="Submissions S."/>
        </authorList>
    </citation>
    <scope>NUCLEOTIDE SEQUENCE [LARGE SCALE GENOMIC DNA]</scope>
    <source>
        <strain evidence="7">CGMCC 4.578</strain>
    </source>
</reference>
<dbReference type="GO" id="GO:0005829">
    <property type="term" value="C:cytosol"/>
    <property type="evidence" value="ECO:0007669"/>
    <property type="project" value="TreeGrafter"/>
</dbReference>
<proteinExistence type="predicted"/>
<dbReference type="InterPro" id="IPR001242">
    <property type="entry name" value="Condensation_dom"/>
</dbReference>
<dbReference type="AlphaFoldDB" id="A0A1H9F8P3"/>
<dbReference type="Gene3D" id="3.30.559.30">
    <property type="entry name" value="Nonribosomal peptide synthetase, condensation domain"/>
    <property type="match status" value="1"/>
</dbReference>
<dbReference type="InterPro" id="IPR029058">
    <property type="entry name" value="AB_hydrolase_fold"/>
</dbReference>
<dbReference type="CDD" id="cd19531">
    <property type="entry name" value="LCL_NRPS-like"/>
    <property type="match status" value="1"/>
</dbReference>
<dbReference type="GO" id="GO:0072330">
    <property type="term" value="P:monocarboxylic acid biosynthetic process"/>
    <property type="evidence" value="ECO:0007669"/>
    <property type="project" value="UniProtKB-ARBA"/>
</dbReference>
<dbReference type="NCBIfam" id="TIGR01733">
    <property type="entry name" value="AA-adenyl-dom"/>
    <property type="match status" value="1"/>
</dbReference>
<dbReference type="PRINTS" id="PR00154">
    <property type="entry name" value="AMPBINDING"/>
</dbReference>
<dbReference type="SUPFAM" id="SSF56801">
    <property type="entry name" value="Acetyl-CoA synthetase-like"/>
    <property type="match status" value="1"/>
</dbReference>
<dbReference type="Pfam" id="PF00550">
    <property type="entry name" value="PP-binding"/>
    <property type="match status" value="1"/>
</dbReference>
<evidence type="ECO:0000256" key="2">
    <source>
        <dbReference type="ARBA" id="ARBA00022450"/>
    </source>
</evidence>
<dbReference type="InterPro" id="IPR020806">
    <property type="entry name" value="PKS_PP-bd"/>
</dbReference>
<evidence type="ECO:0000256" key="1">
    <source>
        <dbReference type="ARBA" id="ARBA00001957"/>
    </source>
</evidence>
<dbReference type="FunFam" id="2.30.38.10:FF:000001">
    <property type="entry name" value="Non-ribosomal peptide synthetase PvdI"/>
    <property type="match status" value="1"/>
</dbReference>
<dbReference type="Gene3D" id="3.40.50.12780">
    <property type="entry name" value="N-terminal domain of ligase-like"/>
    <property type="match status" value="1"/>
</dbReference>
<dbReference type="InterPro" id="IPR036736">
    <property type="entry name" value="ACP-like_sf"/>
</dbReference>
<evidence type="ECO:0000313" key="6">
    <source>
        <dbReference type="EMBL" id="SEQ34277.1"/>
    </source>
</evidence>
<evidence type="ECO:0000313" key="7">
    <source>
        <dbReference type="Proteomes" id="UP000199028"/>
    </source>
</evidence>
<keyword evidence="7" id="KW-1185">Reference proteome</keyword>
<dbReference type="PANTHER" id="PTHR45527">
    <property type="entry name" value="NONRIBOSOMAL PEPTIDE SYNTHETASE"/>
    <property type="match status" value="1"/>
</dbReference>
<name>A0A1H9F8P3_9PSEU</name>
<dbReference type="GO" id="GO:0031177">
    <property type="term" value="F:phosphopantetheine binding"/>
    <property type="evidence" value="ECO:0007669"/>
    <property type="project" value="InterPro"/>
</dbReference>
<dbReference type="Pfam" id="PF00501">
    <property type="entry name" value="AMP-binding"/>
    <property type="match status" value="1"/>
</dbReference>
<dbReference type="InterPro" id="IPR010071">
    <property type="entry name" value="AA_adenyl_dom"/>
</dbReference>
<evidence type="ECO:0000256" key="4">
    <source>
        <dbReference type="SAM" id="MobiDB-lite"/>
    </source>
</evidence>
<dbReference type="InterPro" id="IPR025110">
    <property type="entry name" value="AMP-bd_C"/>
</dbReference>
<dbReference type="InterPro" id="IPR023213">
    <property type="entry name" value="CAT-like_dom_sf"/>
</dbReference>
<dbReference type="SUPFAM" id="SSF47336">
    <property type="entry name" value="ACP-like"/>
    <property type="match status" value="1"/>
</dbReference>
<dbReference type="PROSITE" id="PS50075">
    <property type="entry name" value="CARRIER"/>
    <property type="match status" value="1"/>
</dbReference>
<dbReference type="PANTHER" id="PTHR45527:SF1">
    <property type="entry name" value="FATTY ACID SYNTHASE"/>
    <property type="match status" value="1"/>
</dbReference>
<gene>
    <name evidence="6" type="ORF">SAMN05216195_102192</name>
</gene>
<comment type="cofactor">
    <cofactor evidence="1">
        <name>pantetheine 4'-phosphate</name>
        <dbReference type="ChEBI" id="CHEBI:47942"/>
    </cofactor>
</comment>
<keyword evidence="3" id="KW-0597">Phosphoprotein</keyword>